<dbReference type="InterPro" id="IPR045450">
    <property type="entry name" value="VMAP_C"/>
</dbReference>
<feature type="domain" description="vWA-MoxR associated protein C-terminal" evidence="2">
    <location>
        <begin position="385"/>
        <end position="598"/>
    </location>
</feature>
<proteinExistence type="predicted"/>
<evidence type="ECO:0000313" key="3">
    <source>
        <dbReference type="EMBL" id="QYX31982.1"/>
    </source>
</evidence>
<dbReference type="Pfam" id="PF19963">
    <property type="entry name" value="VMAP-M1"/>
    <property type="match status" value="1"/>
</dbReference>
<dbReference type="GO" id="GO:0008233">
    <property type="term" value="F:peptidase activity"/>
    <property type="evidence" value="ECO:0007669"/>
    <property type="project" value="UniProtKB-KW"/>
</dbReference>
<protein>
    <submittedName>
        <fullName evidence="3">Serine protease</fullName>
    </submittedName>
</protein>
<keyword evidence="3" id="KW-0645">Protease</keyword>
<dbReference type="Gene3D" id="2.40.10.10">
    <property type="entry name" value="Trypsin-like serine proteases"/>
    <property type="match status" value="2"/>
</dbReference>
<accession>A0ABX8WZU7</accession>
<dbReference type="InterPro" id="IPR045440">
    <property type="entry name" value="VMAP-M1"/>
</dbReference>
<gene>
    <name evidence="3" type="ORF">K2F26_00615</name>
</gene>
<feature type="domain" description="vWA-MoxR associated protein middle region 1" evidence="1">
    <location>
        <begin position="231"/>
        <end position="342"/>
    </location>
</feature>
<dbReference type="InterPro" id="IPR009003">
    <property type="entry name" value="Peptidase_S1_PA"/>
</dbReference>
<dbReference type="GO" id="GO:0006508">
    <property type="term" value="P:proteolysis"/>
    <property type="evidence" value="ECO:0007669"/>
    <property type="project" value="UniProtKB-KW"/>
</dbReference>
<dbReference type="Proteomes" id="UP000826540">
    <property type="component" value="Chromosome"/>
</dbReference>
<name>A0ABX8WZU7_9CYAN</name>
<keyword evidence="3" id="KW-0378">Hydrolase</keyword>
<dbReference type="InterPro" id="IPR043504">
    <property type="entry name" value="Peptidase_S1_PA_chymotrypsin"/>
</dbReference>
<dbReference type="EMBL" id="CP080598">
    <property type="protein sequence ID" value="QYX31982.1"/>
    <property type="molecule type" value="Genomic_DNA"/>
</dbReference>
<reference evidence="3 4" key="1">
    <citation type="journal article" date="2022" name="J. Am. Chem. Soc.">
        <title>Biosynthesis of Guanitoxin Enables Global Environmental Detection in Freshwater Cyanobacteria.</title>
        <authorList>
            <person name="Lima S.T."/>
            <person name="Fallon T.R."/>
            <person name="Cordoza J.L."/>
            <person name="Chekan J.R."/>
            <person name="Delbaje E."/>
            <person name="Hopiavuori A.R."/>
            <person name="Alvarenga D.O."/>
            <person name="Wood S.M."/>
            <person name="Luhavaya H."/>
            <person name="Baumgartner J.T."/>
            <person name="Dorr F.A."/>
            <person name="Etchegaray A."/>
            <person name="Pinto E."/>
            <person name="McKinnie S.M.K."/>
            <person name="Fiore M.F."/>
            <person name="Moore B.S."/>
        </authorList>
    </citation>
    <scope>NUCLEOTIDE SEQUENCE [LARGE SCALE GENOMIC DNA]</scope>
    <source>
        <strain evidence="3 4">ITEP-024</strain>
    </source>
</reference>
<keyword evidence="4" id="KW-1185">Reference proteome</keyword>
<evidence type="ECO:0000259" key="1">
    <source>
        <dbReference type="Pfam" id="PF19963"/>
    </source>
</evidence>
<dbReference type="SUPFAM" id="SSF50494">
    <property type="entry name" value="Trypsin-like serine proteases"/>
    <property type="match status" value="1"/>
</dbReference>
<evidence type="ECO:0000259" key="2">
    <source>
        <dbReference type="Pfam" id="PF20028"/>
    </source>
</evidence>
<sequence length="610" mass="69937">MAKPDDIKLEQLEKRYEDFKNAIARIYHKNGKVIGAGFLVSQYHLLTCAHVVTAALGIITNIQESPDGIIELDFPLIAPGQKLKAKVVFWQPVNQGQSKEDIAGLQIEETLPMGVSPIKLVTTSDYWQHKFRIFGFPQGHDTGVWADGELRDVQANRWIQIEAIKVPGYQIERGFSGSPIWDETLQGVVGMAVAAEKKREGVKAAFMIPTTVLVEAWSFLNLINILTTNSDSAITSAIQTAYQTGCSQNPAEKIPTTIEAIVQDLYDLDKINLDRKVKFNPNGHTAKFLQFLINDNNVPHDISEKLKTWGQQYIENFDSTYAHIKDELNPNITPESYILIKIEPLQTKSRAKKPKFKISGWVIPNIQNYIIDSPYYHTIDISDSHDQSFKIEDIPKILKSLLTKKINFSLEKHINIVFFLPKEHLIHPVEQWEIDDFGETSHIGEKYRVIVRDVERLDKQYLRIKKQQWIDKWDKLQNIQNIKCNNFQKIHEYDANNFSAFVNQAIGIILNIFDDHIKNDADKISKIFGSLQSNVIPLAICHRNKISLTDYQNRENHDLNCCSIDELLENVRINRLESRIRSDNHLLGNDVILIYENPHILTPESSYFNT</sequence>
<dbReference type="Pfam" id="PF13365">
    <property type="entry name" value="Trypsin_2"/>
    <property type="match status" value="1"/>
</dbReference>
<dbReference type="RefSeq" id="WP_220609957.1">
    <property type="nucleotide sequence ID" value="NZ_CP080598.1"/>
</dbReference>
<dbReference type="Pfam" id="PF20028">
    <property type="entry name" value="VMAP-C"/>
    <property type="match status" value="1"/>
</dbReference>
<evidence type="ECO:0000313" key="4">
    <source>
        <dbReference type="Proteomes" id="UP000826540"/>
    </source>
</evidence>
<organism evidence="3 4">
    <name type="scientific">Sphaerospermopsis torques-reginae ITEP-024</name>
    <dbReference type="NCBI Taxonomy" id="984208"/>
    <lineage>
        <taxon>Bacteria</taxon>
        <taxon>Bacillati</taxon>
        <taxon>Cyanobacteriota</taxon>
        <taxon>Cyanophyceae</taxon>
        <taxon>Nostocales</taxon>
        <taxon>Aphanizomenonaceae</taxon>
        <taxon>Sphaerospermopsis</taxon>
        <taxon>Sphaerospermopsis torques-reginae</taxon>
    </lineage>
</organism>